<evidence type="ECO:0000256" key="1">
    <source>
        <dbReference type="SAM" id="MobiDB-lite"/>
    </source>
</evidence>
<feature type="region of interest" description="Disordered" evidence="1">
    <location>
        <begin position="30"/>
        <end position="55"/>
    </location>
</feature>
<comment type="caution">
    <text evidence="2">The sequence shown here is derived from an EMBL/GenBank/DDBJ whole genome shotgun (WGS) entry which is preliminary data.</text>
</comment>
<dbReference type="EMBL" id="LBJM01000203">
    <property type="protein sequence ID" value="RXH22995.1"/>
    <property type="molecule type" value="Genomic_DNA"/>
</dbReference>
<dbReference type="AlphaFoldDB" id="A0A4Q0RWA9"/>
<sequence length="243" mass="26161">MTPKGRDGHHAKPHGAVLLDRVYDRELGRFEDDEPEIEGNFELDPEEGAAPPGDRPEAVTTVVGAAFDAATTADQRRRLRHSQALCAIVHVPSPVWVMPVSLYFRCAFGERWLQQTRHGPTPGERGFATSSASVSLALSAGQSVVGIAADLSLLPRSLIGAADMTIRIAPPNGVVLKAAITRFARRTPGEFDDSIATDLDLDDVVAAFRPGAGPQRIVQRLAAAAAALRLHRDFEKERQPCSS</sequence>
<evidence type="ECO:0000313" key="3">
    <source>
        <dbReference type="Proteomes" id="UP000290565"/>
    </source>
</evidence>
<dbReference type="Proteomes" id="UP000290565">
    <property type="component" value="Unassembled WGS sequence"/>
</dbReference>
<accession>A0A4Q0RWA9</accession>
<proteinExistence type="predicted"/>
<feature type="compositionally biased region" description="Acidic residues" evidence="1">
    <location>
        <begin position="31"/>
        <end position="47"/>
    </location>
</feature>
<evidence type="ECO:0000313" key="2">
    <source>
        <dbReference type="EMBL" id="RXH22995.1"/>
    </source>
</evidence>
<reference evidence="2 3" key="1">
    <citation type="submission" date="2015-04" db="EMBL/GenBank/DDBJ databases">
        <title>Comparative genomics of rhizobia nodulating Arachis hypogaea in China.</title>
        <authorList>
            <person name="Li Y."/>
        </authorList>
    </citation>
    <scope>NUCLEOTIDE SEQUENCE [LARGE SCALE GENOMIC DNA]</scope>
    <source>
        <strain evidence="2 3">CCBAU 51787</strain>
    </source>
</reference>
<gene>
    <name evidence="2" type="ORF">XH94_37055</name>
</gene>
<organism evidence="2 3">
    <name type="scientific">Bradyrhizobium zhanjiangense</name>
    <dbReference type="NCBI Taxonomy" id="1325107"/>
    <lineage>
        <taxon>Bacteria</taxon>
        <taxon>Pseudomonadati</taxon>
        <taxon>Pseudomonadota</taxon>
        <taxon>Alphaproteobacteria</taxon>
        <taxon>Hyphomicrobiales</taxon>
        <taxon>Nitrobacteraceae</taxon>
        <taxon>Bradyrhizobium</taxon>
    </lineage>
</organism>
<name>A0A4Q0RWA9_9BRAD</name>
<protein>
    <submittedName>
        <fullName evidence="2">Uncharacterized protein</fullName>
    </submittedName>
</protein>